<feature type="transmembrane region" description="Helical" evidence="6">
    <location>
        <begin position="286"/>
        <end position="312"/>
    </location>
</feature>
<feature type="compositionally biased region" description="Low complexity" evidence="7">
    <location>
        <begin position="219"/>
        <end position="232"/>
    </location>
</feature>
<feature type="compositionally biased region" description="Low complexity" evidence="7">
    <location>
        <begin position="36"/>
        <end position="49"/>
    </location>
</feature>
<dbReference type="InterPro" id="IPR046964">
    <property type="entry name" value="RTN1-4"/>
</dbReference>
<reference evidence="9" key="1">
    <citation type="submission" date="2012-11" db="EMBL/GenBank/DDBJ databases">
        <authorList>
            <person name="Lucero-Rivera Y.E."/>
            <person name="Tovar-Ramirez D."/>
        </authorList>
    </citation>
    <scope>NUCLEOTIDE SEQUENCE</scope>
    <source>
        <tissue evidence="9">Salivary gland</tissue>
    </source>
</reference>
<accession>L7MHT1</accession>
<keyword evidence="2 6" id="KW-0812">Transmembrane</keyword>
<sequence length="464" mass="49545">LVSANESHSTARRRWLTTLADDSPHHSDGPFLPVRTSTASPHSALPSSSSLAAMDDIWSSYAKDTGDDSPNSQKKPLVSESVNALSEDLAQFATGSAVTDAARSAASSASHGGDAISTSKDNHDQLDLLSDFQPNTVPASSSPAAADSTTTPSASDIGDLLHDASPGGGAPPLKPSAPPAPEKVAPAAAEPDLEPRPEPKNPPPPKQTAPEELLPVADVKPTPVTSSTTTKPKAAEMQREATSTTSFSKDRPSCCIFSPGSGWSPACLHPCVEELVYWRQPKKSGLVFGLVLAVLLSLTCFSLISVVAYLALGSLMVAIAFRVYRNVLQAVQKSSEGHPFKEYLEKDLSLPKERVHETVDVVIKHVDATVARLRSLFLVEDLVDSLKLALLFWVLTYVGSWFNGMTLIILAYVSAFTLPKVYETYKTEIDQYLGLARTHVGNVIGTIKSKIPMGGQQAQRPKEE</sequence>
<comment type="subcellular location">
    <subcellularLocation>
        <location evidence="1 6">Endoplasmic reticulum membrane</location>
        <topology evidence="1 6">Multi-pass membrane protein</topology>
    </subcellularLocation>
</comment>
<name>L7MHT1_RHIPC</name>
<dbReference type="InterPro" id="IPR003388">
    <property type="entry name" value="Reticulon"/>
</dbReference>
<evidence type="ECO:0000256" key="3">
    <source>
        <dbReference type="ARBA" id="ARBA00022824"/>
    </source>
</evidence>
<dbReference type="Pfam" id="PF02453">
    <property type="entry name" value="Reticulon"/>
    <property type="match status" value="1"/>
</dbReference>
<protein>
    <recommendedName>
        <fullName evidence="6">Reticulon-like protein</fullName>
    </recommendedName>
</protein>
<keyword evidence="4 6" id="KW-1133">Transmembrane helix</keyword>
<dbReference type="GO" id="GO:0030424">
    <property type="term" value="C:axon"/>
    <property type="evidence" value="ECO:0007669"/>
    <property type="project" value="TreeGrafter"/>
</dbReference>
<organism evidence="9">
    <name type="scientific">Rhipicephalus pulchellus</name>
    <name type="common">Yellow backed tick</name>
    <name type="synonym">Dermacentor pulchellus</name>
    <dbReference type="NCBI Taxonomy" id="72859"/>
    <lineage>
        <taxon>Eukaryota</taxon>
        <taxon>Metazoa</taxon>
        <taxon>Ecdysozoa</taxon>
        <taxon>Arthropoda</taxon>
        <taxon>Chelicerata</taxon>
        <taxon>Arachnida</taxon>
        <taxon>Acari</taxon>
        <taxon>Parasitiformes</taxon>
        <taxon>Ixodida</taxon>
        <taxon>Ixodoidea</taxon>
        <taxon>Ixodidae</taxon>
        <taxon>Rhipicephalinae</taxon>
        <taxon>Rhipicephalus</taxon>
        <taxon>Rhipicephalus</taxon>
    </lineage>
</organism>
<evidence type="ECO:0000256" key="5">
    <source>
        <dbReference type="ARBA" id="ARBA00023136"/>
    </source>
</evidence>
<evidence type="ECO:0000256" key="4">
    <source>
        <dbReference type="ARBA" id="ARBA00022989"/>
    </source>
</evidence>
<dbReference type="PROSITE" id="PS50845">
    <property type="entry name" value="RETICULON"/>
    <property type="match status" value="1"/>
</dbReference>
<reference evidence="9" key="2">
    <citation type="journal article" date="2015" name="J. Proteomics">
        <title>Sexual differences in the sialomes of the zebra tick, Rhipicephalus pulchellus.</title>
        <authorList>
            <person name="Tan A.W."/>
            <person name="Francischetti I.M."/>
            <person name="Slovak M."/>
            <person name="Kini R.M."/>
            <person name="Ribeiro J.M."/>
        </authorList>
    </citation>
    <scope>NUCLEOTIDE SEQUENCE</scope>
    <source>
        <tissue evidence="9">Salivary gland</tissue>
    </source>
</reference>
<feature type="region of interest" description="Disordered" evidence="7">
    <location>
        <begin position="126"/>
        <end position="249"/>
    </location>
</feature>
<feature type="domain" description="Reticulon" evidence="8">
    <location>
        <begin position="272"/>
        <end position="464"/>
    </location>
</feature>
<feature type="region of interest" description="Disordered" evidence="7">
    <location>
        <begin position="18"/>
        <end position="49"/>
    </location>
</feature>
<evidence type="ECO:0000256" key="6">
    <source>
        <dbReference type="RuleBase" id="RU363132"/>
    </source>
</evidence>
<feature type="compositionally biased region" description="Pro residues" evidence="7">
    <location>
        <begin position="172"/>
        <end position="181"/>
    </location>
</feature>
<evidence type="ECO:0000313" key="9">
    <source>
        <dbReference type="EMBL" id="JAA62729.1"/>
    </source>
</evidence>
<evidence type="ECO:0000259" key="8">
    <source>
        <dbReference type="PROSITE" id="PS50845"/>
    </source>
</evidence>
<dbReference type="AlphaFoldDB" id="L7MHT1"/>
<evidence type="ECO:0000256" key="2">
    <source>
        <dbReference type="ARBA" id="ARBA00022692"/>
    </source>
</evidence>
<feature type="compositionally biased region" description="Low complexity" evidence="7">
    <location>
        <begin position="138"/>
        <end position="156"/>
    </location>
</feature>
<keyword evidence="5 6" id="KW-0472">Membrane</keyword>
<dbReference type="PANTHER" id="PTHR45799">
    <property type="entry name" value="RETICULON-LIKE PROTEIN"/>
    <property type="match status" value="1"/>
</dbReference>
<dbReference type="Gene3D" id="1.20.5.2480">
    <property type="match status" value="1"/>
</dbReference>
<proteinExistence type="evidence at transcript level"/>
<evidence type="ECO:0000256" key="7">
    <source>
        <dbReference type="SAM" id="MobiDB-lite"/>
    </source>
</evidence>
<keyword evidence="3 6" id="KW-0256">Endoplasmic reticulum</keyword>
<dbReference type="GO" id="GO:0005789">
    <property type="term" value="C:endoplasmic reticulum membrane"/>
    <property type="evidence" value="ECO:0007669"/>
    <property type="project" value="UniProtKB-SubCell"/>
</dbReference>
<dbReference type="PANTHER" id="PTHR45799:SF2">
    <property type="entry name" value="RETICULON-LIKE PROTEIN"/>
    <property type="match status" value="1"/>
</dbReference>
<evidence type="ECO:0000256" key="1">
    <source>
        <dbReference type="ARBA" id="ARBA00004477"/>
    </source>
</evidence>
<dbReference type="EMBL" id="GACK01002305">
    <property type="protein sequence ID" value="JAA62729.1"/>
    <property type="molecule type" value="mRNA"/>
</dbReference>
<feature type="transmembrane region" description="Helical" evidence="6">
    <location>
        <begin position="390"/>
        <end position="413"/>
    </location>
</feature>
<feature type="non-terminal residue" evidence="9">
    <location>
        <position position="1"/>
    </location>
</feature>